<name>A0A369XN04_9PROT</name>
<dbReference type="PROSITE" id="PS51708">
    <property type="entry name" value="CHAD"/>
    <property type="match status" value="1"/>
</dbReference>
<evidence type="ECO:0000259" key="1">
    <source>
        <dbReference type="PROSITE" id="PS51707"/>
    </source>
</evidence>
<dbReference type="Pfam" id="PF05235">
    <property type="entry name" value="CHAD"/>
    <property type="match status" value="1"/>
</dbReference>
<dbReference type="Gene3D" id="2.40.320.10">
    <property type="entry name" value="Hypothetical Protein Pfu-838710-001"/>
    <property type="match status" value="1"/>
</dbReference>
<dbReference type="InterPro" id="IPR038186">
    <property type="entry name" value="CHAD_dom_sf"/>
</dbReference>
<feature type="domain" description="CYTH" evidence="1">
    <location>
        <begin position="2"/>
        <end position="200"/>
    </location>
</feature>
<comment type="caution">
    <text evidence="3">The sequence shown here is derived from an EMBL/GenBank/DDBJ whole genome shotgun (WGS) entry which is preliminary data.</text>
</comment>
<gene>
    <name evidence="3" type="ORF">DVS81_06155</name>
</gene>
<accession>A0A369XN04</accession>
<sequence>MATETEMKLSLPARAASQLSRHVLLSGVPSQRQLLINTYYDTPDCRLRSERLIVRYRQQGGDWLLGVKTAAQLSGGLAERQEWECPGRPGEFDFSHVDQSAVRDLLESLQDQLQPAFVTRFQRHTWLLEPRAGVRIELALDRGTIEASGRRQPIREVELELLSGAVGDLFDLAVALQASLPLHPEARSKSDRAYRLMLDTPMTAAKALPVAIDASLSSISAFRRIALSCVNQLQSNEQGILTTDAPEFVHQARVAIRRLRSAVRVWQRHLPAPFVARFDPLWQELARHLGGVRNWDVFLADTAPLLSAAFADRAEDQTKVELLFRYARRRCTNNRRAARAAFKSATYSRLLLDFSAALQALPEAKRGSLGDFVPAWLNKCTQRVNQRAAEAQQGGDEARHRLRLAFKQLRYALEFFSPIFAGPVLQNYHQSLTALQEQLGHQNDLAVAMQLVVEALPGRRAEGVHGWLAAQSEALLPELEALLEAFRRQDAPWSAPSP</sequence>
<protein>
    <submittedName>
        <fullName evidence="3">CHAD domain-containing protein</fullName>
    </submittedName>
</protein>
<dbReference type="Proteomes" id="UP000253831">
    <property type="component" value="Unassembled WGS sequence"/>
</dbReference>
<reference evidence="3 4" key="1">
    <citation type="submission" date="2018-05" db="EMBL/GenBank/DDBJ databases">
        <title>Integrated omic analyses show evidence that a Ca. Accumulibacter phosphatis strain performs denitrification under micro-aerobic conditions.</title>
        <authorList>
            <person name="Camejo P.Y."/>
            <person name="Katherine M.D."/>
            <person name="Daniel N.R."/>
        </authorList>
    </citation>
    <scope>NUCLEOTIDE SEQUENCE [LARGE SCALE GENOMIC DNA]</scope>
    <source>
        <strain evidence="3">UW-LDO-IC</strain>
    </source>
</reference>
<dbReference type="InterPro" id="IPR007899">
    <property type="entry name" value="CHAD_dom"/>
</dbReference>
<dbReference type="InterPro" id="IPR033469">
    <property type="entry name" value="CYTH-like_dom_sf"/>
</dbReference>
<dbReference type="PANTHER" id="PTHR39569:SF1">
    <property type="entry name" value="INORGANIC TRIPHOSPHATASE"/>
    <property type="match status" value="1"/>
</dbReference>
<dbReference type="SMART" id="SM00880">
    <property type="entry name" value="CHAD"/>
    <property type="match status" value="1"/>
</dbReference>
<proteinExistence type="predicted"/>
<feature type="domain" description="CHAD" evidence="2">
    <location>
        <begin position="215"/>
        <end position="498"/>
    </location>
</feature>
<dbReference type="InterPro" id="IPR023577">
    <property type="entry name" value="CYTH_domain"/>
</dbReference>
<dbReference type="SMART" id="SM01118">
    <property type="entry name" value="CYTH"/>
    <property type="match status" value="1"/>
</dbReference>
<dbReference type="PROSITE" id="PS51707">
    <property type="entry name" value="CYTH"/>
    <property type="match status" value="1"/>
</dbReference>
<dbReference type="EMBL" id="QPGA01000007">
    <property type="protein sequence ID" value="RDE51503.1"/>
    <property type="molecule type" value="Genomic_DNA"/>
</dbReference>
<dbReference type="PANTHER" id="PTHR39569">
    <property type="entry name" value="INORGANIC TRIPHOSPHATASE"/>
    <property type="match status" value="1"/>
</dbReference>
<dbReference type="GO" id="GO:0050355">
    <property type="term" value="F:inorganic triphosphate phosphatase activity"/>
    <property type="evidence" value="ECO:0007669"/>
    <property type="project" value="InterPro"/>
</dbReference>
<dbReference type="AlphaFoldDB" id="A0A369XN04"/>
<evidence type="ECO:0000313" key="4">
    <source>
        <dbReference type="Proteomes" id="UP000253831"/>
    </source>
</evidence>
<organism evidence="3 4">
    <name type="scientific">Candidatus Accumulibacter meliphilus</name>
    <dbReference type="NCBI Taxonomy" id="2211374"/>
    <lineage>
        <taxon>Bacteria</taxon>
        <taxon>Pseudomonadati</taxon>
        <taxon>Pseudomonadota</taxon>
        <taxon>Betaproteobacteria</taxon>
        <taxon>Candidatus Accumulibacter</taxon>
    </lineage>
</organism>
<dbReference type="CDD" id="cd07756">
    <property type="entry name" value="CYTH-like_Pase_CHAD"/>
    <property type="match status" value="1"/>
</dbReference>
<dbReference type="SUPFAM" id="SSF55154">
    <property type="entry name" value="CYTH-like phosphatases"/>
    <property type="match status" value="1"/>
</dbReference>
<evidence type="ECO:0000313" key="3">
    <source>
        <dbReference type="EMBL" id="RDE51503.1"/>
    </source>
</evidence>
<dbReference type="GO" id="GO:0046872">
    <property type="term" value="F:metal ion binding"/>
    <property type="evidence" value="ECO:0007669"/>
    <property type="project" value="TreeGrafter"/>
</dbReference>
<dbReference type="Gene3D" id="1.40.20.10">
    <property type="entry name" value="CHAD domain"/>
    <property type="match status" value="1"/>
</dbReference>
<evidence type="ECO:0000259" key="2">
    <source>
        <dbReference type="PROSITE" id="PS51708"/>
    </source>
</evidence>
<dbReference type="InterPro" id="IPR039013">
    <property type="entry name" value="YgiF"/>
</dbReference>
<dbReference type="Pfam" id="PF01928">
    <property type="entry name" value="CYTH"/>
    <property type="match status" value="1"/>
</dbReference>